<dbReference type="Pfam" id="PF00571">
    <property type="entry name" value="CBS"/>
    <property type="match status" value="1"/>
</dbReference>
<evidence type="ECO:0000313" key="3">
    <source>
        <dbReference type="Proteomes" id="UP001268542"/>
    </source>
</evidence>
<gene>
    <name evidence="2" type="ORF">RDV89_09240</name>
</gene>
<keyword evidence="3" id="KW-1185">Reference proteome</keyword>
<evidence type="ECO:0000313" key="2">
    <source>
        <dbReference type="EMBL" id="MDT9593250.1"/>
    </source>
</evidence>
<feature type="domain" description="CBS" evidence="1">
    <location>
        <begin position="5"/>
        <end position="55"/>
    </location>
</feature>
<dbReference type="Proteomes" id="UP001268542">
    <property type="component" value="Unassembled WGS sequence"/>
</dbReference>
<accession>A0ABU3PWW2</accession>
<reference evidence="2 3" key="1">
    <citation type="submission" date="2023-08" db="EMBL/GenBank/DDBJ databases">
        <title>Nocardioides seae sp. nov., a bacterium isolated from a soil.</title>
        <authorList>
            <person name="Wang X."/>
        </authorList>
    </citation>
    <scope>NUCLEOTIDE SEQUENCE [LARGE SCALE GENOMIC DNA]</scope>
    <source>
        <strain evidence="2 3">YZH12</strain>
    </source>
</reference>
<dbReference type="Gene3D" id="3.10.580.10">
    <property type="entry name" value="CBS-domain"/>
    <property type="match status" value="1"/>
</dbReference>
<organism evidence="2 3">
    <name type="scientific">Nocardioides imazamoxiresistens</name>
    <dbReference type="NCBI Taxonomy" id="3231893"/>
    <lineage>
        <taxon>Bacteria</taxon>
        <taxon>Bacillati</taxon>
        <taxon>Actinomycetota</taxon>
        <taxon>Actinomycetes</taxon>
        <taxon>Propionibacteriales</taxon>
        <taxon>Nocardioidaceae</taxon>
        <taxon>Nocardioides</taxon>
    </lineage>
</organism>
<comment type="caution">
    <text evidence="2">The sequence shown here is derived from an EMBL/GenBank/DDBJ whole genome shotgun (WGS) entry which is preliminary data.</text>
</comment>
<dbReference type="RefSeq" id="WP_315732696.1">
    <property type="nucleotide sequence ID" value="NZ_JAVYII010000003.1"/>
</dbReference>
<dbReference type="SUPFAM" id="SSF54631">
    <property type="entry name" value="CBS-domain pair"/>
    <property type="match status" value="1"/>
</dbReference>
<protein>
    <submittedName>
        <fullName evidence="2">CBS domain-containing protein</fullName>
    </submittedName>
</protein>
<dbReference type="InterPro" id="IPR000644">
    <property type="entry name" value="CBS_dom"/>
</dbReference>
<name>A0ABU3PWW2_9ACTN</name>
<dbReference type="EMBL" id="JAVYII010000003">
    <property type="protein sequence ID" value="MDT9593250.1"/>
    <property type="molecule type" value="Genomic_DNA"/>
</dbReference>
<proteinExistence type="predicted"/>
<dbReference type="InterPro" id="IPR046342">
    <property type="entry name" value="CBS_dom_sf"/>
</dbReference>
<evidence type="ECO:0000259" key="1">
    <source>
        <dbReference type="Pfam" id="PF00571"/>
    </source>
</evidence>
<sequence>MSGSVREVMVTVPKVTPADATVAELRAFFANDHVHAALLVDGERLVAVVERADLAGHADTVAGREVGRLDDRVVAVDADAERVRLELAAAGRRRLAVLDADGGLVGLLCLKRSGTGFCDDDGVAARAAERGGC</sequence>